<dbReference type="GO" id="GO:0019294">
    <property type="term" value="P:keto-3-deoxy-D-manno-octulosonic acid biosynthetic process"/>
    <property type="evidence" value="ECO:0007669"/>
    <property type="project" value="UniProtKB-UniRule"/>
</dbReference>
<comment type="similarity">
    <text evidence="4 8">Belongs to the KdsA family.</text>
</comment>
<evidence type="ECO:0000256" key="2">
    <source>
        <dbReference type="ARBA" id="ARBA00004756"/>
    </source>
</evidence>
<evidence type="ECO:0000313" key="11">
    <source>
        <dbReference type="Proteomes" id="UP000005096"/>
    </source>
</evidence>
<dbReference type="NCBIfam" id="NF003543">
    <property type="entry name" value="PRK05198.1"/>
    <property type="match status" value="1"/>
</dbReference>
<dbReference type="HOGENOM" id="CLU_036666_0_0_0"/>
<dbReference type="NCBIfam" id="TIGR01362">
    <property type="entry name" value="KDO8P_synth"/>
    <property type="match status" value="1"/>
</dbReference>
<protein>
    <recommendedName>
        <fullName evidence="8">2-dehydro-3-deoxyphosphooctonate aldolase</fullName>
        <ecNumber evidence="8">2.5.1.55</ecNumber>
    </recommendedName>
    <alternativeName>
        <fullName evidence="8">3-deoxy-D-manno-octulosonic acid 8-phosphate synthase</fullName>
    </alternativeName>
    <alternativeName>
        <fullName evidence="8">KDO-8-phosphate synthase</fullName>
        <shortName evidence="8">KDO 8-P synthase</shortName>
        <shortName evidence="8">KDOPS</shortName>
    </alternativeName>
    <alternativeName>
        <fullName evidence="8">Phospho-2-dehydro-3-deoxyoctonate aldolase</fullName>
    </alternativeName>
</protein>
<dbReference type="UniPathway" id="UPA00357">
    <property type="reaction ID" value="UER00474"/>
</dbReference>
<dbReference type="UniPathway" id="UPA00030"/>
<proteinExistence type="inferred from homology"/>
<dbReference type="EC" id="2.5.1.55" evidence="8"/>
<comment type="pathway">
    <text evidence="3 8">Carbohydrate biosynthesis; 3-deoxy-D-manno-octulosonate biosynthesis; 3-deoxy-D-manno-octulosonate from D-ribulose 5-phosphate: step 2/3.</text>
</comment>
<dbReference type="Gene3D" id="3.20.20.70">
    <property type="entry name" value="Aldolase class I"/>
    <property type="match status" value="1"/>
</dbReference>
<dbReference type="Proteomes" id="UP000005096">
    <property type="component" value="Chromosome"/>
</dbReference>
<keyword evidence="6 8" id="KW-0808">Transferase</keyword>
<evidence type="ECO:0000256" key="3">
    <source>
        <dbReference type="ARBA" id="ARBA00004845"/>
    </source>
</evidence>
<keyword evidence="5 8" id="KW-0963">Cytoplasm</keyword>
<dbReference type="eggNOG" id="COG2877">
    <property type="taxonomic scope" value="Bacteria"/>
</dbReference>
<evidence type="ECO:0000256" key="5">
    <source>
        <dbReference type="ARBA" id="ARBA00022490"/>
    </source>
</evidence>
<evidence type="ECO:0000313" key="10">
    <source>
        <dbReference type="EMBL" id="EFQ23329.1"/>
    </source>
</evidence>
<dbReference type="Pfam" id="PF00793">
    <property type="entry name" value="DAHP_synth_1"/>
    <property type="match status" value="1"/>
</dbReference>
<dbReference type="PANTHER" id="PTHR21057">
    <property type="entry name" value="PHOSPHO-2-DEHYDRO-3-DEOXYHEPTONATE ALDOLASE"/>
    <property type="match status" value="1"/>
</dbReference>
<dbReference type="STRING" id="584708.Apau_0901"/>
<dbReference type="PaxDb" id="584708-Apau_0901"/>
<evidence type="ECO:0000256" key="6">
    <source>
        <dbReference type="ARBA" id="ARBA00022679"/>
    </source>
</evidence>
<dbReference type="InterPro" id="IPR006269">
    <property type="entry name" value="KDO8P_synthase"/>
</dbReference>
<sequence length="284" mass="30563">MRDVKVFEESGLVFGAGALTVFAGPCVLEDPEEALRIAETCQTLCRERGFGYAFKASFDKANRTSIHSFRGPGLEEGLKVLAGVRRRLGVPLLTDIHEAAQADPVAEVVQFLQIPAFLCRQTDLVVAAARTGRALNVKKAQFLAPEDMVPVVEKCREAGNERVLLCERGSVFGYHQLVVDFRSLSILRGLGCPVVFDGTHSVQSMGGLGSASGGDRRFVRPLVRAAVAAGVDALFLEVHPEPARAKSDGPNLVPLDALPRLLDEVKALHDVVRTLGPATLDWVG</sequence>
<dbReference type="RefSeq" id="WP_006300504.1">
    <property type="nucleotide sequence ID" value="NZ_CM001022.1"/>
</dbReference>
<evidence type="ECO:0000259" key="9">
    <source>
        <dbReference type="Pfam" id="PF00793"/>
    </source>
</evidence>
<evidence type="ECO:0000256" key="4">
    <source>
        <dbReference type="ARBA" id="ARBA00010499"/>
    </source>
</evidence>
<feature type="domain" description="DAHP synthetase I/KDSA" evidence="9">
    <location>
        <begin position="10"/>
        <end position="268"/>
    </location>
</feature>
<evidence type="ECO:0000256" key="1">
    <source>
        <dbReference type="ARBA" id="ARBA00004496"/>
    </source>
</evidence>
<organism evidence="10 11">
    <name type="scientific">Aminomonas paucivorans DSM 12260</name>
    <dbReference type="NCBI Taxonomy" id="584708"/>
    <lineage>
        <taxon>Bacteria</taxon>
        <taxon>Thermotogati</taxon>
        <taxon>Synergistota</taxon>
        <taxon>Synergistia</taxon>
        <taxon>Synergistales</taxon>
        <taxon>Synergistaceae</taxon>
        <taxon>Aminomonas</taxon>
    </lineage>
</organism>
<gene>
    <name evidence="8" type="primary">kdsA</name>
    <name evidence="10" type="ORF">Apau_0901</name>
</gene>
<name>E3CW77_9BACT</name>
<dbReference type="GO" id="GO:0005737">
    <property type="term" value="C:cytoplasm"/>
    <property type="evidence" value="ECO:0007669"/>
    <property type="project" value="UniProtKB-SubCell"/>
</dbReference>
<evidence type="ECO:0000256" key="8">
    <source>
        <dbReference type="HAMAP-Rule" id="MF_00056"/>
    </source>
</evidence>
<keyword evidence="8" id="KW-0448">Lipopolysaccharide biosynthesis</keyword>
<comment type="subcellular location">
    <subcellularLocation>
        <location evidence="1 8">Cytoplasm</location>
    </subcellularLocation>
</comment>
<dbReference type="AlphaFoldDB" id="E3CW77"/>
<accession>E3CW77</accession>
<dbReference type="InterPro" id="IPR006218">
    <property type="entry name" value="DAHP1/KDSA"/>
</dbReference>
<dbReference type="InterPro" id="IPR013785">
    <property type="entry name" value="Aldolase_TIM"/>
</dbReference>
<comment type="pathway">
    <text evidence="2">Bacterial outer membrane biogenesis; lipopolysaccharide biosynthesis.</text>
</comment>
<keyword evidence="11" id="KW-1185">Reference proteome</keyword>
<dbReference type="GO" id="GO:0008676">
    <property type="term" value="F:3-deoxy-8-phosphooctulonate synthase activity"/>
    <property type="evidence" value="ECO:0007669"/>
    <property type="project" value="UniProtKB-UniRule"/>
</dbReference>
<reference evidence="10 11" key="1">
    <citation type="journal article" date="2010" name="Stand. Genomic Sci.">
        <title>Non-contiguous finished genome sequence of Aminomonas paucivorans type strain (GLU-3).</title>
        <authorList>
            <person name="Pitluck S."/>
            <person name="Yasawong M."/>
            <person name="Held B."/>
            <person name="Lapidus A."/>
            <person name="Nolan M."/>
            <person name="Copeland A."/>
            <person name="Lucas S."/>
            <person name="Del Rio T.G."/>
            <person name="Tice H."/>
            <person name="Cheng J.F."/>
            <person name="Chertkov O."/>
            <person name="Goodwin L."/>
            <person name="Tapia R."/>
            <person name="Han C."/>
            <person name="Liolios K."/>
            <person name="Ivanova N."/>
            <person name="Mavromatis K."/>
            <person name="Ovchinnikova G."/>
            <person name="Pati A."/>
            <person name="Chen A."/>
            <person name="Palaniappan K."/>
            <person name="Land M."/>
            <person name="Hauser L."/>
            <person name="Chang Y.J."/>
            <person name="Jeffries C.D."/>
            <person name="Pukall R."/>
            <person name="Spring S."/>
            <person name="Rohde M."/>
            <person name="Sikorski J."/>
            <person name="Goker M."/>
            <person name="Woyke T."/>
            <person name="Bristow J."/>
            <person name="Eisen J.A."/>
            <person name="Markowitz V."/>
            <person name="Hugenholtz P."/>
            <person name="Kyrpides N.C."/>
            <person name="Klenk H.P."/>
        </authorList>
    </citation>
    <scope>NUCLEOTIDE SEQUENCE [LARGE SCALE GENOMIC DNA]</scope>
    <source>
        <strain evidence="10 11">DSM 12260</strain>
    </source>
</reference>
<evidence type="ECO:0000256" key="7">
    <source>
        <dbReference type="ARBA" id="ARBA00049112"/>
    </source>
</evidence>
<comment type="catalytic activity">
    <reaction evidence="7 8">
        <text>D-arabinose 5-phosphate + phosphoenolpyruvate + H2O = 3-deoxy-alpha-D-manno-2-octulosonate-8-phosphate + phosphate</text>
        <dbReference type="Rhea" id="RHEA:14053"/>
        <dbReference type="ChEBI" id="CHEBI:15377"/>
        <dbReference type="ChEBI" id="CHEBI:43474"/>
        <dbReference type="ChEBI" id="CHEBI:57693"/>
        <dbReference type="ChEBI" id="CHEBI:58702"/>
        <dbReference type="ChEBI" id="CHEBI:85985"/>
        <dbReference type="EC" id="2.5.1.55"/>
    </reaction>
</comment>
<dbReference type="HAMAP" id="MF_00056">
    <property type="entry name" value="KDO8P_synth"/>
    <property type="match status" value="1"/>
</dbReference>
<dbReference type="SUPFAM" id="SSF51569">
    <property type="entry name" value="Aldolase"/>
    <property type="match status" value="1"/>
</dbReference>
<dbReference type="EMBL" id="CM001022">
    <property type="protein sequence ID" value="EFQ23329.1"/>
    <property type="molecule type" value="Genomic_DNA"/>
</dbReference>